<keyword evidence="3" id="KW-0813">Transport</keyword>
<dbReference type="GO" id="GO:1990573">
    <property type="term" value="P:potassium ion import across plasma membrane"/>
    <property type="evidence" value="ECO:0007669"/>
    <property type="project" value="TreeGrafter"/>
</dbReference>
<keyword evidence="7 18" id="KW-0812">Transmembrane</keyword>
<proteinExistence type="inferred from homology"/>
<keyword evidence="10 18" id="KW-1133">Transmembrane helix</keyword>
<dbReference type="GO" id="GO:0006883">
    <property type="term" value="P:intracellular sodium ion homeostasis"/>
    <property type="evidence" value="ECO:0007669"/>
    <property type="project" value="TreeGrafter"/>
</dbReference>
<dbReference type="PANTHER" id="PTHR11523:SF28">
    <property type="entry name" value="NA_K-ATPASE BETA SUBUNIT ISOFORM 4-RELATED"/>
    <property type="match status" value="1"/>
</dbReference>
<dbReference type="GO" id="GO:0001671">
    <property type="term" value="F:ATPase activator activity"/>
    <property type="evidence" value="ECO:0007669"/>
    <property type="project" value="TreeGrafter"/>
</dbReference>
<evidence type="ECO:0000256" key="8">
    <source>
        <dbReference type="ARBA" id="ARBA00022958"/>
    </source>
</evidence>
<dbReference type="PANTHER" id="PTHR11523">
    <property type="entry name" value="SODIUM/POTASSIUM-DEPENDENT ATPASE BETA SUBUNIT"/>
    <property type="match status" value="1"/>
</dbReference>
<comment type="function">
    <text evidence="17">This is the non-catalytic component of the active enzyme, which catalyzes the hydrolysis of ATP coupled with the exchange of Na(+) and K(+) ions across the plasma membrane. The beta subunit regulates, through assembly of alpha/beta heterodimers, the number of sodium pumps transported to the plasma membrane.</text>
</comment>
<comment type="subcellular location">
    <subcellularLocation>
        <location evidence="1">Cell membrane</location>
        <topology evidence="1">Single-pass type II membrane protein</topology>
    </subcellularLocation>
</comment>
<dbReference type="Gene3D" id="2.60.40.1660">
    <property type="entry name" value="Na, k-atpase alpha subunit"/>
    <property type="match status" value="1"/>
</dbReference>
<feature type="transmembrane region" description="Helical" evidence="18">
    <location>
        <begin position="92"/>
        <end position="113"/>
    </location>
</feature>
<evidence type="ECO:0000256" key="2">
    <source>
        <dbReference type="ARBA" id="ARBA00005876"/>
    </source>
</evidence>
<evidence type="ECO:0000256" key="9">
    <source>
        <dbReference type="ARBA" id="ARBA00022968"/>
    </source>
</evidence>
<keyword evidence="9" id="KW-0735">Signal-anchor</keyword>
<reference evidence="19" key="2">
    <citation type="submission" date="2020-06" db="EMBL/GenBank/DDBJ databases">
        <authorList>
            <person name="Sheffer M."/>
        </authorList>
    </citation>
    <scope>NUCLEOTIDE SEQUENCE</scope>
</reference>
<evidence type="ECO:0000256" key="4">
    <source>
        <dbReference type="ARBA" id="ARBA00022475"/>
    </source>
</evidence>
<evidence type="ECO:0000256" key="6">
    <source>
        <dbReference type="ARBA" id="ARBA00022607"/>
    </source>
</evidence>
<evidence type="ECO:0000256" key="16">
    <source>
        <dbReference type="ARBA" id="ARBA00023201"/>
    </source>
</evidence>
<comment type="similarity">
    <text evidence="2">Belongs to the X(+)/potassium ATPases subunit beta family.</text>
</comment>
<organism evidence="19 20">
    <name type="scientific">Argiope bruennichi</name>
    <name type="common">Wasp spider</name>
    <name type="synonym">Aranea bruennichi</name>
    <dbReference type="NCBI Taxonomy" id="94029"/>
    <lineage>
        <taxon>Eukaryota</taxon>
        <taxon>Metazoa</taxon>
        <taxon>Ecdysozoa</taxon>
        <taxon>Arthropoda</taxon>
        <taxon>Chelicerata</taxon>
        <taxon>Arachnida</taxon>
        <taxon>Araneae</taxon>
        <taxon>Araneomorphae</taxon>
        <taxon>Entelegynae</taxon>
        <taxon>Araneoidea</taxon>
        <taxon>Araneidae</taxon>
        <taxon>Argiope</taxon>
    </lineage>
</organism>
<dbReference type="GO" id="GO:0030007">
    <property type="term" value="P:intracellular potassium ion homeostasis"/>
    <property type="evidence" value="ECO:0007669"/>
    <property type="project" value="TreeGrafter"/>
</dbReference>
<evidence type="ECO:0000256" key="5">
    <source>
        <dbReference type="ARBA" id="ARBA00022538"/>
    </source>
</evidence>
<evidence type="ECO:0000256" key="11">
    <source>
        <dbReference type="ARBA" id="ARBA00023053"/>
    </source>
</evidence>
<keyword evidence="5" id="KW-0633">Potassium transport</keyword>
<keyword evidence="20" id="KW-1185">Reference proteome</keyword>
<keyword evidence="4" id="KW-1003">Cell membrane</keyword>
<dbReference type="InterPro" id="IPR000402">
    <property type="entry name" value="Na/K_ATPase_sub_beta"/>
</dbReference>
<dbReference type="EMBL" id="JABXBU010000015">
    <property type="protein sequence ID" value="KAF8788434.1"/>
    <property type="molecule type" value="Genomic_DNA"/>
</dbReference>
<keyword evidence="13 18" id="KW-0472">Membrane</keyword>
<keyword evidence="14" id="KW-1015">Disulfide bond</keyword>
<reference evidence="19" key="1">
    <citation type="journal article" date="2020" name="bioRxiv">
        <title>Chromosome-level reference genome of the European wasp spider Argiope bruennichi: a resource for studies on range expansion and evolutionary adaptation.</title>
        <authorList>
            <person name="Sheffer M.M."/>
            <person name="Hoppe A."/>
            <person name="Krehenwinkel H."/>
            <person name="Uhl G."/>
            <person name="Kuss A.W."/>
            <person name="Jensen L."/>
            <person name="Jensen C."/>
            <person name="Gillespie R.G."/>
            <person name="Hoff K.J."/>
            <person name="Prost S."/>
        </authorList>
    </citation>
    <scope>NUCLEOTIDE SEQUENCE</scope>
</reference>
<dbReference type="Proteomes" id="UP000807504">
    <property type="component" value="Unassembled WGS sequence"/>
</dbReference>
<keyword evidence="15" id="KW-0325">Glycoprotein</keyword>
<evidence type="ECO:0000256" key="18">
    <source>
        <dbReference type="SAM" id="Phobius"/>
    </source>
</evidence>
<evidence type="ECO:0000256" key="17">
    <source>
        <dbReference type="ARBA" id="ARBA00025540"/>
    </source>
</evidence>
<name>A0A8T0FAY7_ARGBR</name>
<evidence type="ECO:0000256" key="14">
    <source>
        <dbReference type="ARBA" id="ARBA00023157"/>
    </source>
</evidence>
<comment type="caution">
    <text evidence="19">The sequence shown here is derived from an EMBL/GenBank/DDBJ whole genome shotgun (WGS) entry which is preliminary data.</text>
</comment>
<evidence type="ECO:0000313" key="20">
    <source>
        <dbReference type="Proteomes" id="UP000807504"/>
    </source>
</evidence>
<dbReference type="GO" id="GO:0036376">
    <property type="term" value="P:sodium ion export across plasma membrane"/>
    <property type="evidence" value="ECO:0007669"/>
    <property type="project" value="TreeGrafter"/>
</dbReference>
<dbReference type="GO" id="GO:0005890">
    <property type="term" value="C:sodium:potassium-exchanging ATPase complex"/>
    <property type="evidence" value="ECO:0007669"/>
    <property type="project" value="InterPro"/>
</dbReference>
<evidence type="ECO:0000256" key="1">
    <source>
        <dbReference type="ARBA" id="ARBA00004401"/>
    </source>
</evidence>
<protein>
    <submittedName>
        <fullName evidence="19">Sodium/potassium-transporting ATPase subunit like protein</fullName>
    </submittedName>
</protein>
<dbReference type="FunFam" id="2.60.40.1660:FF:000004">
    <property type="entry name" value="sodium/potassium-transporting ATPase subunit beta-2"/>
    <property type="match status" value="1"/>
</dbReference>
<gene>
    <name evidence="19" type="ORF">HNY73_009933</name>
</gene>
<evidence type="ECO:0000313" key="19">
    <source>
        <dbReference type="EMBL" id="KAF8788434.1"/>
    </source>
</evidence>
<evidence type="ECO:0000256" key="13">
    <source>
        <dbReference type="ARBA" id="ARBA00023136"/>
    </source>
</evidence>
<dbReference type="InterPro" id="IPR038702">
    <property type="entry name" value="Na/K_ATPase_sub_beta_sf"/>
</dbReference>
<keyword evidence="8" id="KW-0630">Potassium</keyword>
<dbReference type="AlphaFoldDB" id="A0A8T0FAY7"/>
<accession>A0A8T0FAY7</accession>
<keyword evidence="11" id="KW-0915">Sodium</keyword>
<dbReference type="Pfam" id="PF00287">
    <property type="entry name" value="Na_K-ATPase"/>
    <property type="match status" value="1"/>
</dbReference>
<evidence type="ECO:0000256" key="15">
    <source>
        <dbReference type="ARBA" id="ARBA00023180"/>
    </source>
</evidence>
<keyword evidence="16" id="KW-0739">Sodium transport</keyword>
<evidence type="ECO:0000256" key="10">
    <source>
        <dbReference type="ARBA" id="ARBA00022989"/>
    </source>
</evidence>
<keyword evidence="12" id="KW-0406">Ion transport</keyword>
<evidence type="ECO:0000256" key="3">
    <source>
        <dbReference type="ARBA" id="ARBA00022448"/>
    </source>
</evidence>
<evidence type="ECO:0000256" key="12">
    <source>
        <dbReference type="ARBA" id="ARBA00023065"/>
    </source>
</evidence>
<keyword evidence="6" id="KW-0740">Sodium/potassium transport</keyword>
<evidence type="ECO:0000256" key="7">
    <source>
        <dbReference type="ARBA" id="ARBA00022692"/>
    </source>
</evidence>
<sequence length="351" mass="40689">MAINYGAINCNRFENRNNPSGSSVSVTFYILLIETKQWFIWVFAMEKMADQDGGLFKPSKEPEDKSLKTFIWNPRTREFCGRNGSSWLKITVFYIIFYLLLAGFWSVMLLVFYQTLDYYTPKWQLDSSRIGSNPGLGFRPLPPPDNVDSTLIWFTHGSSQEWEHWTASLEKYLEPYKGGRQFGEHVQNCKIDDHFEGNRVCQFDLESLGNDCTYANNFGYDLGTPCVLLKINRIYGWKPVPYSNDSFPPTMPDHIRQRYDPNYVYISCAGENPADKENIGPIRYIPEDGKIAKYYFPFTNLDGYLSPFVFVKFMKPITGVLINIECKAWAANIRHDRTDRLGSVHFELMVD</sequence>